<evidence type="ECO:0000313" key="1">
    <source>
        <dbReference type="EMBL" id="KAH0895190.1"/>
    </source>
</evidence>
<dbReference type="EMBL" id="JAGKQM010000013">
    <property type="protein sequence ID" value="KAH0895190.1"/>
    <property type="molecule type" value="Genomic_DNA"/>
</dbReference>
<sequence>CLELYTIMASSSIMIVRQLFIGPKRHQPFDPDGPLHRSLTEHGLEQQQPLVSCFSRCVRSAIVSLTSSLCRQHELGRTIPFAHFRFPRHHSNRYCHATKEQIDGVYSEKVNYLSPV</sequence>
<name>A0ABQ8ARN2_BRANA</name>
<proteinExistence type="predicted"/>
<keyword evidence="2" id="KW-1185">Reference proteome</keyword>
<reference evidence="1 2" key="1">
    <citation type="submission" date="2021-05" db="EMBL/GenBank/DDBJ databases">
        <title>Genome Assembly of Synthetic Allotetraploid Brassica napus Reveals Homoeologous Exchanges between Subgenomes.</title>
        <authorList>
            <person name="Davis J.T."/>
        </authorList>
    </citation>
    <scope>NUCLEOTIDE SEQUENCE [LARGE SCALE GENOMIC DNA]</scope>
    <source>
        <strain evidence="2">cv. Da-Ae</strain>
        <tissue evidence="1">Seedling</tissue>
    </source>
</reference>
<protein>
    <submittedName>
        <fullName evidence="1">Uncharacterized protein</fullName>
    </submittedName>
</protein>
<gene>
    <name evidence="1" type="ORF">HID58_057619</name>
</gene>
<evidence type="ECO:0000313" key="2">
    <source>
        <dbReference type="Proteomes" id="UP000824890"/>
    </source>
</evidence>
<organism evidence="1 2">
    <name type="scientific">Brassica napus</name>
    <name type="common">Rape</name>
    <dbReference type="NCBI Taxonomy" id="3708"/>
    <lineage>
        <taxon>Eukaryota</taxon>
        <taxon>Viridiplantae</taxon>
        <taxon>Streptophyta</taxon>
        <taxon>Embryophyta</taxon>
        <taxon>Tracheophyta</taxon>
        <taxon>Spermatophyta</taxon>
        <taxon>Magnoliopsida</taxon>
        <taxon>eudicotyledons</taxon>
        <taxon>Gunneridae</taxon>
        <taxon>Pentapetalae</taxon>
        <taxon>rosids</taxon>
        <taxon>malvids</taxon>
        <taxon>Brassicales</taxon>
        <taxon>Brassicaceae</taxon>
        <taxon>Brassiceae</taxon>
        <taxon>Brassica</taxon>
    </lineage>
</organism>
<feature type="non-terminal residue" evidence="1">
    <location>
        <position position="1"/>
    </location>
</feature>
<dbReference type="Proteomes" id="UP000824890">
    <property type="component" value="Unassembled WGS sequence"/>
</dbReference>
<comment type="caution">
    <text evidence="1">The sequence shown here is derived from an EMBL/GenBank/DDBJ whole genome shotgun (WGS) entry which is preliminary data.</text>
</comment>
<accession>A0ABQ8ARN2</accession>